<proteinExistence type="predicted"/>
<dbReference type="GO" id="GO:0030638">
    <property type="term" value="P:polyketide metabolic process"/>
    <property type="evidence" value="ECO:0007669"/>
    <property type="project" value="InterPro"/>
</dbReference>
<feature type="chain" id="PRO_5008684768" evidence="1">
    <location>
        <begin position="23"/>
        <end position="151"/>
    </location>
</feature>
<protein>
    <submittedName>
        <fullName evidence="2">Predicted SnoaL-like aldol condensation-catalyzing enzyme</fullName>
    </submittedName>
</protein>
<name>A0A1C3VWP9_9HYPH</name>
<keyword evidence="3" id="KW-1185">Reference proteome</keyword>
<evidence type="ECO:0000256" key="1">
    <source>
        <dbReference type="SAM" id="SignalP"/>
    </source>
</evidence>
<gene>
    <name evidence="2" type="ORF">GA0061100_108278</name>
</gene>
<dbReference type="PANTHER" id="PTHR38436">
    <property type="entry name" value="POLYKETIDE CYCLASE SNOAL-LIKE DOMAIN"/>
    <property type="match status" value="1"/>
</dbReference>
<dbReference type="Gene3D" id="3.10.450.50">
    <property type="match status" value="1"/>
</dbReference>
<dbReference type="InterPro" id="IPR032710">
    <property type="entry name" value="NTF2-like_dom_sf"/>
</dbReference>
<dbReference type="AlphaFoldDB" id="A0A1C3VWP9"/>
<keyword evidence="1" id="KW-0732">Signal</keyword>
<dbReference type="PANTHER" id="PTHR38436:SF1">
    <property type="entry name" value="ESTER CYCLASE"/>
    <property type="match status" value="1"/>
</dbReference>
<dbReference type="Proteomes" id="UP000186228">
    <property type="component" value="Unassembled WGS sequence"/>
</dbReference>
<evidence type="ECO:0000313" key="3">
    <source>
        <dbReference type="Proteomes" id="UP000186228"/>
    </source>
</evidence>
<feature type="signal peptide" evidence="1">
    <location>
        <begin position="1"/>
        <end position="22"/>
    </location>
</feature>
<dbReference type="SUPFAM" id="SSF54427">
    <property type="entry name" value="NTF2-like"/>
    <property type="match status" value="1"/>
</dbReference>
<dbReference type="OrthoDB" id="9812089at2"/>
<evidence type="ECO:0000313" key="2">
    <source>
        <dbReference type="EMBL" id="SCB32055.1"/>
    </source>
</evidence>
<dbReference type="STRING" id="52131.GA0061100_108278"/>
<reference evidence="3" key="1">
    <citation type="submission" date="2016-08" db="EMBL/GenBank/DDBJ databases">
        <authorList>
            <person name="Varghese N."/>
            <person name="Submissions Spin"/>
        </authorList>
    </citation>
    <scope>NUCLEOTIDE SEQUENCE [LARGE SCALE GENOMIC DNA]</scope>
    <source>
        <strain evidence="3">CCBAU 57015</strain>
    </source>
</reference>
<accession>A0A1C3VWP9</accession>
<dbReference type="InterPro" id="IPR009959">
    <property type="entry name" value="Cyclase_SnoaL-like"/>
</dbReference>
<dbReference type="Pfam" id="PF07366">
    <property type="entry name" value="SnoaL"/>
    <property type="match status" value="1"/>
</dbReference>
<dbReference type="EMBL" id="FMAC01000008">
    <property type="protein sequence ID" value="SCB32055.1"/>
    <property type="molecule type" value="Genomic_DNA"/>
</dbReference>
<organism evidence="2 3">
    <name type="scientific">Rhizobium hainanense</name>
    <dbReference type="NCBI Taxonomy" id="52131"/>
    <lineage>
        <taxon>Bacteria</taxon>
        <taxon>Pseudomonadati</taxon>
        <taxon>Pseudomonadota</taxon>
        <taxon>Alphaproteobacteria</taxon>
        <taxon>Hyphomicrobiales</taxon>
        <taxon>Rhizobiaceae</taxon>
        <taxon>Rhizobium/Agrobacterium group</taxon>
        <taxon>Rhizobium</taxon>
    </lineage>
</organism>
<sequence>MKLMKVAMIALPILAAAMPAFAERAYSPQEQKNKEIVLDFYQKALNDKDFDAASKYLGKYIQHNPMAADGPEGLRGFLEYLKKNYPQSKSEIKRVMVDGDYVILRVHAIRQPGDRGSAIVDIFRVEDNKIQEHWDSVQPIPETSKNNNTMF</sequence>